<dbReference type="Proteomes" id="UP001238088">
    <property type="component" value="Unassembled WGS sequence"/>
</dbReference>
<dbReference type="PANTHER" id="PTHR43394">
    <property type="entry name" value="ATP-DEPENDENT PERMEASE MDL1, MITOCHONDRIAL"/>
    <property type="match status" value="1"/>
</dbReference>
<keyword evidence="5 7" id="KW-1133">Transmembrane helix</keyword>
<feature type="transmembrane region" description="Helical" evidence="7">
    <location>
        <begin position="243"/>
        <end position="269"/>
    </location>
</feature>
<evidence type="ECO:0000256" key="3">
    <source>
        <dbReference type="ARBA" id="ARBA00022741"/>
    </source>
</evidence>
<comment type="caution">
    <text evidence="10">The sequence shown here is derived from an EMBL/GenBank/DDBJ whole genome shotgun (WGS) entry which is preliminary data.</text>
</comment>
<evidence type="ECO:0000313" key="11">
    <source>
        <dbReference type="Proteomes" id="UP001238088"/>
    </source>
</evidence>
<dbReference type="PROSITE" id="PS50929">
    <property type="entry name" value="ABC_TM1F"/>
    <property type="match status" value="1"/>
</dbReference>
<dbReference type="PROSITE" id="PS00211">
    <property type="entry name" value="ABC_TRANSPORTER_1"/>
    <property type="match status" value="1"/>
</dbReference>
<dbReference type="Gene3D" id="1.20.1560.10">
    <property type="entry name" value="ABC transporter type 1, transmembrane domain"/>
    <property type="match status" value="1"/>
</dbReference>
<protein>
    <submittedName>
        <fullName evidence="10">ATP-binding cassette subfamily B protein</fullName>
    </submittedName>
</protein>
<keyword evidence="3" id="KW-0547">Nucleotide-binding</keyword>
<dbReference type="Gene3D" id="3.40.50.300">
    <property type="entry name" value="P-loop containing nucleotide triphosphate hydrolases"/>
    <property type="match status" value="1"/>
</dbReference>
<evidence type="ECO:0000259" key="8">
    <source>
        <dbReference type="PROSITE" id="PS50893"/>
    </source>
</evidence>
<dbReference type="InterPro" id="IPR003593">
    <property type="entry name" value="AAA+_ATPase"/>
</dbReference>
<dbReference type="RefSeq" id="WP_307478485.1">
    <property type="nucleotide sequence ID" value="NZ_JAUSUB010000031.1"/>
</dbReference>
<evidence type="ECO:0000313" key="10">
    <source>
        <dbReference type="EMBL" id="MDQ0272956.1"/>
    </source>
</evidence>
<dbReference type="PROSITE" id="PS50893">
    <property type="entry name" value="ABC_TRANSPORTER_2"/>
    <property type="match status" value="1"/>
</dbReference>
<dbReference type="SUPFAM" id="SSF90123">
    <property type="entry name" value="ABC transporter transmembrane region"/>
    <property type="match status" value="1"/>
</dbReference>
<evidence type="ECO:0000256" key="6">
    <source>
        <dbReference type="ARBA" id="ARBA00023136"/>
    </source>
</evidence>
<dbReference type="InterPro" id="IPR003439">
    <property type="entry name" value="ABC_transporter-like_ATP-bd"/>
</dbReference>
<feature type="transmembrane region" description="Helical" evidence="7">
    <location>
        <begin position="64"/>
        <end position="83"/>
    </location>
</feature>
<evidence type="ECO:0000259" key="9">
    <source>
        <dbReference type="PROSITE" id="PS50929"/>
    </source>
</evidence>
<dbReference type="SUPFAM" id="SSF52540">
    <property type="entry name" value="P-loop containing nucleoside triphosphate hydrolases"/>
    <property type="match status" value="1"/>
</dbReference>
<dbReference type="EMBL" id="JAUSUB010000031">
    <property type="protein sequence ID" value="MDQ0272956.1"/>
    <property type="molecule type" value="Genomic_DNA"/>
</dbReference>
<evidence type="ECO:0000256" key="5">
    <source>
        <dbReference type="ARBA" id="ARBA00022989"/>
    </source>
</evidence>
<gene>
    <name evidence="10" type="ORF">J2S17_004850</name>
</gene>
<reference evidence="10 11" key="1">
    <citation type="submission" date="2023-07" db="EMBL/GenBank/DDBJ databases">
        <title>Genomic Encyclopedia of Type Strains, Phase IV (KMG-IV): sequencing the most valuable type-strain genomes for metagenomic binning, comparative biology and taxonomic classification.</title>
        <authorList>
            <person name="Goeker M."/>
        </authorList>
    </citation>
    <scope>NUCLEOTIDE SEQUENCE [LARGE SCALE GENOMIC DNA]</scope>
    <source>
        <strain evidence="10 11">DSM 23494</strain>
    </source>
</reference>
<dbReference type="InterPro" id="IPR017871">
    <property type="entry name" value="ABC_transporter-like_CS"/>
</dbReference>
<dbReference type="InterPro" id="IPR027417">
    <property type="entry name" value="P-loop_NTPase"/>
</dbReference>
<keyword evidence="6 7" id="KW-0472">Membrane</keyword>
<accession>A0ABU0ANT5</accession>
<keyword evidence="4 10" id="KW-0067">ATP-binding</keyword>
<dbReference type="PANTHER" id="PTHR43394:SF1">
    <property type="entry name" value="ATP-BINDING CASSETTE SUB-FAMILY B MEMBER 10, MITOCHONDRIAL"/>
    <property type="match status" value="1"/>
</dbReference>
<feature type="transmembrane region" description="Helical" evidence="7">
    <location>
        <begin position="163"/>
        <end position="180"/>
    </location>
</feature>
<evidence type="ECO:0000256" key="1">
    <source>
        <dbReference type="ARBA" id="ARBA00004651"/>
    </source>
</evidence>
<evidence type="ECO:0000256" key="4">
    <source>
        <dbReference type="ARBA" id="ARBA00022840"/>
    </source>
</evidence>
<feature type="domain" description="ABC transporter" evidence="8">
    <location>
        <begin position="338"/>
        <end position="573"/>
    </location>
</feature>
<proteinExistence type="predicted"/>
<dbReference type="CDD" id="cd18541">
    <property type="entry name" value="ABC_6TM_TmrB_like"/>
    <property type="match status" value="1"/>
</dbReference>
<evidence type="ECO:0000256" key="7">
    <source>
        <dbReference type="SAM" id="Phobius"/>
    </source>
</evidence>
<feature type="domain" description="ABC transmembrane type-1" evidence="9">
    <location>
        <begin position="20"/>
        <end position="304"/>
    </location>
</feature>
<dbReference type="SMART" id="SM00382">
    <property type="entry name" value="AAA"/>
    <property type="match status" value="1"/>
</dbReference>
<dbReference type="GO" id="GO:0005524">
    <property type="term" value="F:ATP binding"/>
    <property type="evidence" value="ECO:0007669"/>
    <property type="project" value="UniProtKB-KW"/>
</dbReference>
<dbReference type="InterPro" id="IPR039421">
    <property type="entry name" value="Type_1_exporter"/>
</dbReference>
<organism evidence="10 11">
    <name type="scientific">Cytobacillus purgationiresistens</name>
    <dbReference type="NCBI Taxonomy" id="863449"/>
    <lineage>
        <taxon>Bacteria</taxon>
        <taxon>Bacillati</taxon>
        <taxon>Bacillota</taxon>
        <taxon>Bacilli</taxon>
        <taxon>Bacillales</taxon>
        <taxon>Bacillaceae</taxon>
        <taxon>Cytobacillus</taxon>
    </lineage>
</organism>
<comment type="subcellular location">
    <subcellularLocation>
        <location evidence="1">Cell membrane</location>
        <topology evidence="1">Multi-pass membrane protein</topology>
    </subcellularLocation>
</comment>
<dbReference type="Pfam" id="PF00005">
    <property type="entry name" value="ABC_tran"/>
    <property type="match status" value="1"/>
</dbReference>
<evidence type="ECO:0000256" key="2">
    <source>
        <dbReference type="ARBA" id="ARBA00022692"/>
    </source>
</evidence>
<keyword evidence="2 7" id="KW-0812">Transmembrane</keyword>
<dbReference type="Pfam" id="PF00664">
    <property type="entry name" value="ABC_membrane"/>
    <property type="match status" value="1"/>
</dbReference>
<dbReference type="InterPro" id="IPR036640">
    <property type="entry name" value="ABC1_TM_sf"/>
</dbReference>
<sequence length="588" mass="66923">MNWIFHKYGWFLKSILAIEVLVISLMIFENAIIIYIPFILGNILDSILNGTLTTNSLKLETTKIITLSFILFLISFIWGKYLFRNSILLEKLLKGKFNKFVLSRDLHFFNKNKSGDLLTNLNNDTQSISHIMGEGILSVNNIMITTPMYIFAMIYFVDWRLTLVSLIPLPLIAISIHYLGKLINKRASSMFQSFGKMNNHIVDSITGMKVIRSTVNEEKNIDAFRHVSYEVAKENKKLSLINAMFWPSISIIMGVSLAISLIYGTYLIINGTITIGELVTFTFYQAQLSFPMFAFGSLVNTLQSAKASDDRMDQVYQQSYNNENDNKEIRNLNQVQSINFNNLTFNYPSNNTTVLKDISFKILEGDMIGIVGKTGSGKSTLLQLLLKSYSDPANNILVSGIPINEIPISNYLELIGYVPQDHILFSGSIEDNLKYANGKANQEELISVLKLVCLWDEIMFMDQGLRTLIGERGTKLSGGQQQRLSIARALLKDPELLLLDDPLSAVDIHTAEQIINNLKKYRQGKTTILCTHRMEILEDADKIFVLDNGEIIEKGSHLELLNQEGWYMQQYMKQKLQNKLLNFEDKEF</sequence>
<keyword evidence="11" id="KW-1185">Reference proteome</keyword>
<feature type="transmembrane region" description="Helical" evidence="7">
    <location>
        <begin position="136"/>
        <end position="157"/>
    </location>
</feature>
<name>A0ABU0ANT5_9BACI</name>
<dbReference type="InterPro" id="IPR011527">
    <property type="entry name" value="ABC1_TM_dom"/>
</dbReference>
<feature type="transmembrane region" description="Helical" evidence="7">
    <location>
        <begin position="20"/>
        <end position="44"/>
    </location>
</feature>